<reference evidence="2" key="1">
    <citation type="submission" date="2022-11" db="UniProtKB">
        <authorList>
            <consortium name="WormBaseParasite"/>
        </authorList>
    </citation>
    <scope>IDENTIFICATION</scope>
</reference>
<accession>A0A915PDH5</accession>
<evidence type="ECO:0000313" key="1">
    <source>
        <dbReference type="Proteomes" id="UP000887581"/>
    </source>
</evidence>
<proteinExistence type="predicted"/>
<keyword evidence="1" id="KW-1185">Reference proteome</keyword>
<evidence type="ECO:0000313" key="2">
    <source>
        <dbReference type="WBParaSite" id="sdigi.contig118.g4692.t1"/>
    </source>
</evidence>
<sequence>MRGCQGEDTYVGVNVYRSNCTRGREGKGACDRCGIYVVVTQSQVIRDENCNIGGNLGRELLPGTNPVYILNGTILNFAIK</sequence>
<protein>
    <submittedName>
        <fullName evidence="2">Right handed beta helix domain-containing protein</fullName>
    </submittedName>
</protein>
<organism evidence="1 2">
    <name type="scientific">Setaria digitata</name>
    <dbReference type="NCBI Taxonomy" id="48799"/>
    <lineage>
        <taxon>Eukaryota</taxon>
        <taxon>Metazoa</taxon>
        <taxon>Ecdysozoa</taxon>
        <taxon>Nematoda</taxon>
        <taxon>Chromadorea</taxon>
        <taxon>Rhabditida</taxon>
        <taxon>Spirurina</taxon>
        <taxon>Spiruromorpha</taxon>
        <taxon>Filarioidea</taxon>
        <taxon>Setariidae</taxon>
        <taxon>Setaria</taxon>
    </lineage>
</organism>
<dbReference type="WBParaSite" id="sdigi.contig118.g4692.t1">
    <property type="protein sequence ID" value="sdigi.contig118.g4692.t1"/>
    <property type="gene ID" value="sdigi.contig118.g4692"/>
</dbReference>
<name>A0A915PDH5_9BILA</name>
<dbReference type="Proteomes" id="UP000887581">
    <property type="component" value="Unplaced"/>
</dbReference>
<dbReference type="AlphaFoldDB" id="A0A915PDH5"/>